<dbReference type="Gene3D" id="3.50.50.60">
    <property type="entry name" value="FAD/NAD(P)-binding domain"/>
    <property type="match status" value="1"/>
</dbReference>
<name>A0ABS6X8L8_9BACT</name>
<dbReference type="PANTHER" id="PTHR40254">
    <property type="entry name" value="BLR0577 PROTEIN"/>
    <property type="match status" value="1"/>
</dbReference>
<reference evidence="2 3" key="1">
    <citation type="submission" date="2021-07" db="EMBL/GenBank/DDBJ databases">
        <authorList>
            <person name="Kim M.K."/>
        </authorList>
    </citation>
    <scope>NUCLEOTIDE SEQUENCE [LARGE SCALE GENOMIC DNA]</scope>
    <source>
        <strain evidence="2 3">HLY7-15</strain>
    </source>
</reference>
<dbReference type="InterPro" id="IPR038732">
    <property type="entry name" value="HpyO/CreE_NAD-binding"/>
</dbReference>
<dbReference type="Pfam" id="PF13454">
    <property type="entry name" value="NAD_binding_9"/>
    <property type="match status" value="1"/>
</dbReference>
<dbReference type="InterPro" id="IPR036188">
    <property type="entry name" value="FAD/NAD-bd_sf"/>
</dbReference>
<gene>
    <name evidence="2" type="ORF">KYK27_00170</name>
</gene>
<comment type="caution">
    <text evidence="2">The sequence shown here is derived from an EMBL/GenBank/DDBJ whole genome shotgun (WGS) entry which is preliminary data.</text>
</comment>
<dbReference type="EMBL" id="JAHWXQ010000001">
    <property type="protein sequence ID" value="MBW3363441.1"/>
    <property type="molecule type" value="Genomic_DNA"/>
</dbReference>
<accession>A0ABS6X8L8</accession>
<keyword evidence="3" id="KW-1185">Reference proteome</keyword>
<dbReference type="PANTHER" id="PTHR40254:SF1">
    <property type="entry name" value="BLR0577 PROTEIN"/>
    <property type="match status" value="1"/>
</dbReference>
<dbReference type="Proteomes" id="UP000774935">
    <property type="component" value="Unassembled WGS sequence"/>
</dbReference>
<feature type="domain" description="FAD-dependent urate hydroxylase HpyO/Asp monooxygenase CreE-like FAD/NAD(P)-binding" evidence="1">
    <location>
        <begin position="4"/>
        <end position="160"/>
    </location>
</feature>
<evidence type="ECO:0000313" key="3">
    <source>
        <dbReference type="Proteomes" id="UP000774935"/>
    </source>
</evidence>
<proteinExistence type="predicted"/>
<evidence type="ECO:0000259" key="1">
    <source>
        <dbReference type="Pfam" id="PF13454"/>
    </source>
</evidence>
<dbReference type="SUPFAM" id="SSF51905">
    <property type="entry name" value="FAD/NAD(P)-binding domain"/>
    <property type="match status" value="1"/>
</dbReference>
<dbReference type="RefSeq" id="WP_199108064.1">
    <property type="nucleotide sequence ID" value="NZ_JAHWXQ010000001.1"/>
</dbReference>
<organism evidence="2 3">
    <name type="scientific">Pontibacter populi</name>
    <dbReference type="NCBI Taxonomy" id="890055"/>
    <lineage>
        <taxon>Bacteria</taxon>
        <taxon>Pseudomonadati</taxon>
        <taxon>Bacteroidota</taxon>
        <taxon>Cytophagia</taxon>
        <taxon>Cytophagales</taxon>
        <taxon>Hymenobacteraceae</taxon>
        <taxon>Pontibacter</taxon>
    </lineage>
</organism>
<dbReference type="InterPro" id="IPR052189">
    <property type="entry name" value="L-asp_N-monooxygenase_NS-form"/>
</dbReference>
<evidence type="ECO:0000313" key="2">
    <source>
        <dbReference type="EMBL" id="MBW3363441.1"/>
    </source>
</evidence>
<protein>
    <submittedName>
        <fullName evidence="2">FAD/NAD(P)-binding protein</fullName>
    </submittedName>
</protein>
<sequence length="482" mass="54127">MAIAIIGGGLSGTLTAIHLLRSARGSKIIYLVEQDRYRMNRGIAYSSQLPFQPLNVPALAMSLFPEQPLDFYDWLTVQQHRYEKHLNIPVSKDDFIPRFIFGDYLKSRLEEAEVLASENVKLIKMYDEALAVYKQGNSFQVKFKEHEAIVSDKVVLAMGNFPPADLPIPNKAFYQSSNYVASPWSAKGLANLDPESPLLLIGSSLTMVDLVGSLQAEGHKGNIYVVSRHGLLPQAFDVNTPLYDHLKLPDLSASLSVSELFRIIRDEIKKAEEQGYSWRSVLDAMRVHIPAIWQAFSLLEKKRFMRHVRPYWETHRHRMPASSAAMLQELQKQGRLELIAGTIVDMETEGEMVCVTIKRRKQTIAQTINVSRVINCTGPESDYTKIKLPLVQQLLTDGLIKPDSLNLGLVTAEEGTLVNESEIPVEGFYAIGPARKATLYESTALREIRQQAKDLAHRLLQENKLCGTKCLSPSPSDEALQL</sequence>